<gene>
    <name evidence="3" type="ORF">WICPIJ_004572</name>
</gene>
<keyword evidence="1" id="KW-0812">Transmembrane</keyword>
<feature type="transmembrane region" description="Helical" evidence="1">
    <location>
        <begin position="388"/>
        <end position="408"/>
    </location>
</feature>
<feature type="chain" id="PRO_5040251490" evidence="2">
    <location>
        <begin position="26"/>
        <end position="531"/>
    </location>
</feature>
<sequence length="531" mass="60701">MNWINNIRTTALLVAIIILIKPTAGLVLQTSKDKGYYECEYSSLPYLSFEWAQVPKESMGLTASLTVYQPSKLYGEINANTWYKSTNGSSMLDKEEEKIRFNINAGTVDVLDSKTGFFETVQLTDPTRLVSYIPHANRSSSPLEIPLPNPGFYCVQVYYEISDTSSYTLTDYYYDEIKRKDIRYLKYYGPSNRTRESDKQFFQAVAGDYLPRLNFYDSQYRAIFKDFIVKSRFTVLSCLIWPSTVIMVFASFFIKRSAVKRQVLFYASFGLSSTAIFLIKWGITAYRYSRGPEKVVGGIIFVDTLDMMLLVLLIFMVCFGCICLFTFSIKCEKNQDGLDEIHLFYLGPLGLVYFMMGTLAELSLILIHDTNLISGAVIGGSCKSFQDTTIIITSIGCLIVLATSVWLITRENILGEASWLAKFKCDTSLEQSRLAIQTSLLYKTMPVFGLIYAVLYGVYIFDTRNYTTIAALDSLIEYSWVRMLHVDREFCWVLIYMWTGVCVLFPLMFKEAEHSEDYNIPLVKFKAALPR</sequence>
<comment type="caution">
    <text evidence="3">The sequence shown here is derived from an EMBL/GenBank/DDBJ whole genome shotgun (WGS) entry which is preliminary data.</text>
</comment>
<dbReference type="Proteomes" id="UP000774326">
    <property type="component" value="Unassembled WGS sequence"/>
</dbReference>
<dbReference type="EMBL" id="JAEUBG010002471">
    <property type="protein sequence ID" value="KAH3684478.1"/>
    <property type="molecule type" value="Genomic_DNA"/>
</dbReference>
<protein>
    <submittedName>
        <fullName evidence="3">Uncharacterized protein</fullName>
    </submittedName>
</protein>
<feature type="transmembrane region" description="Helical" evidence="1">
    <location>
        <begin position="233"/>
        <end position="254"/>
    </location>
</feature>
<reference evidence="3" key="2">
    <citation type="submission" date="2021-01" db="EMBL/GenBank/DDBJ databases">
        <authorList>
            <person name="Schikora-Tamarit M.A."/>
        </authorList>
    </citation>
    <scope>NUCLEOTIDE SEQUENCE</scope>
    <source>
        <strain evidence="3">CBS2887</strain>
    </source>
</reference>
<feature type="transmembrane region" description="Helical" evidence="1">
    <location>
        <begin position="490"/>
        <end position="509"/>
    </location>
</feature>
<organism evidence="3 4">
    <name type="scientific">Wickerhamomyces pijperi</name>
    <name type="common">Yeast</name>
    <name type="synonym">Pichia pijperi</name>
    <dbReference type="NCBI Taxonomy" id="599730"/>
    <lineage>
        <taxon>Eukaryota</taxon>
        <taxon>Fungi</taxon>
        <taxon>Dikarya</taxon>
        <taxon>Ascomycota</taxon>
        <taxon>Saccharomycotina</taxon>
        <taxon>Saccharomycetes</taxon>
        <taxon>Phaffomycetales</taxon>
        <taxon>Wickerhamomycetaceae</taxon>
        <taxon>Wickerhamomyces</taxon>
    </lineage>
</organism>
<feature type="transmembrane region" description="Helical" evidence="1">
    <location>
        <begin position="440"/>
        <end position="461"/>
    </location>
</feature>
<evidence type="ECO:0000313" key="4">
    <source>
        <dbReference type="Proteomes" id="UP000774326"/>
    </source>
</evidence>
<keyword evidence="1" id="KW-0472">Membrane</keyword>
<feature type="transmembrane region" description="Helical" evidence="1">
    <location>
        <begin position="343"/>
        <end position="368"/>
    </location>
</feature>
<evidence type="ECO:0000313" key="3">
    <source>
        <dbReference type="EMBL" id="KAH3684478.1"/>
    </source>
</evidence>
<reference evidence="3" key="1">
    <citation type="journal article" date="2021" name="Open Biol.">
        <title>Shared evolutionary footprints suggest mitochondrial oxidative damage underlies multiple complex I losses in fungi.</title>
        <authorList>
            <person name="Schikora-Tamarit M.A."/>
            <person name="Marcet-Houben M."/>
            <person name="Nosek J."/>
            <person name="Gabaldon T."/>
        </authorList>
    </citation>
    <scope>NUCLEOTIDE SEQUENCE</scope>
    <source>
        <strain evidence="3">CBS2887</strain>
    </source>
</reference>
<proteinExistence type="predicted"/>
<feature type="transmembrane region" description="Helical" evidence="1">
    <location>
        <begin position="308"/>
        <end position="331"/>
    </location>
</feature>
<keyword evidence="1" id="KW-1133">Transmembrane helix</keyword>
<dbReference type="AlphaFoldDB" id="A0A9P8Q5A7"/>
<feature type="transmembrane region" description="Helical" evidence="1">
    <location>
        <begin position="263"/>
        <end position="288"/>
    </location>
</feature>
<keyword evidence="2" id="KW-0732">Signal</keyword>
<evidence type="ECO:0000256" key="2">
    <source>
        <dbReference type="SAM" id="SignalP"/>
    </source>
</evidence>
<keyword evidence="4" id="KW-1185">Reference proteome</keyword>
<name>A0A9P8Q5A7_WICPI</name>
<evidence type="ECO:0000256" key="1">
    <source>
        <dbReference type="SAM" id="Phobius"/>
    </source>
</evidence>
<feature type="signal peptide" evidence="2">
    <location>
        <begin position="1"/>
        <end position="25"/>
    </location>
</feature>
<accession>A0A9P8Q5A7</accession>